<name>D5VQI3_METIM</name>
<dbReference type="KEGG" id="mif:Metin_0164"/>
<keyword evidence="4" id="KW-1185">Reference proteome</keyword>
<dbReference type="GO" id="GO:0051607">
    <property type="term" value="P:defense response to virus"/>
    <property type="evidence" value="ECO:0007669"/>
    <property type="project" value="UniProtKB-KW"/>
</dbReference>
<proteinExistence type="predicted"/>
<dbReference type="eggNOG" id="arCOG03892">
    <property type="taxonomic scope" value="Archaea"/>
</dbReference>
<organism evidence="3 4">
    <name type="scientific">Methanocaldococcus infernus (strain DSM 11812 / JCM 15783 / ME)</name>
    <dbReference type="NCBI Taxonomy" id="573063"/>
    <lineage>
        <taxon>Archaea</taxon>
        <taxon>Methanobacteriati</taxon>
        <taxon>Methanobacteriota</taxon>
        <taxon>Methanomada group</taxon>
        <taxon>Methanococci</taxon>
        <taxon>Methanococcales</taxon>
        <taxon>Methanocaldococcaceae</taxon>
        <taxon>Methanocaldococcus</taxon>
    </lineage>
</organism>
<dbReference type="InterPro" id="IPR007522">
    <property type="entry name" value="CRISPR-assoc_prot_TM1795"/>
</dbReference>
<evidence type="ECO:0000259" key="2">
    <source>
        <dbReference type="Pfam" id="PF03787"/>
    </source>
</evidence>
<dbReference type="EMBL" id="CP002009">
    <property type="protein sequence ID" value="ADG12836.1"/>
    <property type="molecule type" value="Genomic_DNA"/>
</dbReference>
<feature type="domain" description="CRISPR type III-associated protein" evidence="2">
    <location>
        <begin position="13"/>
        <end position="233"/>
    </location>
</feature>
<dbReference type="STRING" id="573063.Metin_0164"/>
<evidence type="ECO:0000313" key="3">
    <source>
        <dbReference type="EMBL" id="ADG12836.1"/>
    </source>
</evidence>
<dbReference type="AlphaFoldDB" id="D5VQI3"/>
<dbReference type="InterPro" id="IPR005537">
    <property type="entry name" value="RAMP_III_fam"/>
</dbReference>
<gene>
    <name evidence="3" type="ordered locus">Metin_0164</name>
</gene>
<protein>
    <submittedName>
        <fullName evidence="3">CRISPR-associated RAMP protein, Cmr1 family</fullName>
    </submittedName>
</protein>
<evidence type="ECO:0000313" key="4">
    <source>
        <dbReference type="Proteomes" id="UP000002061"/>
    </source>
</evidence>
<accession>D5VQI3</accession>
<dbReference type="NCBIfam" id="TIGR01894">
    <property type="entry name" value="cas_TM1795_cmr1"/>
    <property type="match status" value="1"/>
</dbReference>
<evidence type="ECO:0000256" key="1">
    <source>
        <dbReference type="ARBA" id="ARBA00023118"/>
    </source>
</evidence>
<dbReference type="HOGENOM" id="CLU_762754_0_0_2"/>
<keyword evidence="1" id="KW-0051">Antiviral defense</keyword>
<sequence length="444" mass="52651">MVNKMKKEVEVVFETITPLWTGDAWGECKEIRPSSLIGSLRFWFEVICYFSGVCNGDDFNASLRRFEKEVNRKKLKEFIEENGNNIEVILKYLANDQEIPIPAIVFGTTNWRSLIEIKSITPIKDYCFGNKLNLPYSIGIKKENLKIEEYKLREDWLYKINSYSGKYFKDKLNNAKKEYSFFFFPHPYFYGKFKVIFKVEEKILESIFYPLLNFMEKYGFWGGKWNIGYGRLKVLKVEEKEGESWEEKSDWRKDEFNFEIFNDKDKLKFRKIKINDVITEKILNKNSDSSEFLKEFLEVDNFHCNMDKKLEEIKNKIPKNITFLNIEDLKDKDFLNLIKELLKIKVKMRNCLRHECEKLFEKCFEGKNGKKEFKPDKEILCNSKKIKCNELKLWRNLRHRLLGSRGGDGSKILPFICKEGSIYKGGFISIAGVLNLYENKGESK</sequence>
<reference evidence="3" key="1">
    <citation type="submission" date="2010-04" db="EMBL/GenBank/DDBJ databases">
        <title>Complete sequence of Methanocaldococcus infernus ME.</title>
        <authorList>
            <consortium name="US DOE Joint Genome Institute"/>
            <person name="Lucas S."/>
            <person name="Copeland A."/>
            <person name="Lapidus A."/>
            <person name="Cheng J.-F."/>
            <person name="Bruce D."/>
            <person name="Goodwin L."/>
            <person name="Pitluck S."/>
            <person name="Munk A.C."/>
            <person name="Detter J.C."/>
            <person name="Han C."/>
            <person name="Tapia R."/>
            <person name="Land M."/>
            <person name="Hauser L."/>
            <person name="Kyrpides N."/>
            <person name="Mikhailova N."/>
            <person name="Sieprawska-Lupa M."/>
            <person name="Whitman W.B."/>
            <person name="Woyke T."/>
        </authorList>
    </citation>
    <scope>NUCLEOTIDE SEQUENCE [LARGE SCALE GENOMIC DNA]</scope>
    <source>
        <strain evidence="3">ME</strain>
    </source>
</reference>
<dbReference type="Proteomes" id="UP000002061">
    <property type="component" value="Chromosome"/>
</dbReference>
<dbReference type="Pfam" id="PF03787">
    <property type="entry name" value="RAMPs"/>
    <property type="match status" value="1"/>
</dbReference>